<dbReference type="PROSITE" id="PS50908">
    <property type="entry name" value="RWD"/>
    <property type="match status" value="1"/>
</dbReference>
<dbReference type="EMBL" id="CAJNOO010000136">
    <property type="protein sequence ID" value="CAF0821744.1"/>
    <property type="molecule type" value="Genomic_DNA"/>
</dbReference>
<dbReference type="InterPro" id="IPR031127">
    <property type="entry name" value="E3_UB_ligase_RBR"/>
</dbReference>
<keyword evidence="21" id="KW-1185">Reference proteome</keyword>
<evidence type="ECO:0000313" key="19">
    <source>
        <dbReference type="EMBL" id="CAF3951759.1"/>
    </source>
</evidence>
<sequence length="546" mass="64280">MTNNEKQADEILVLQSIFDQKFRLMNENQYEILIEFDLSTSFTIRLDDKISTIQYLPPLSLIINYHDEYPSDDPPSFILSCFYFSKIDLEKLCQKIDNFSFIPGEVCVYDWIELIKQEITNEFIIRTSFEEQQNDPRALNGYTIENTKKIFQYLIDYNQKHQEDVFRNRFQSCSICTDIIPGVDCIRLHRCGHFYCRTCLNHYIRMTLENGKFGENLLCPQDHCKQALLPTEIKQTIQNEKLYERYERLTLQHGLESMKDIVWCPRCQSPVISGPEDDNLAICDQCHYTFCKKCYETYHFQKICPKDYLIEQMKLLKQKEREVVLAQFNKTKGQKKTLNEQRIATQRYRHIFIKLSEQNTLLQEILTAERINTDDIQFCPECHIPIEKNGGCSHMHCTRCNFDFTWQTTQERTKTFITPYLEHNDSTKIESMKEELNKVAYLVDTPIEEKPKQHEEIPSDQAHKQEQQENDNDLSILIDDESTIGSVILNRVTTCPNKACRKINVKITSDNWMICSACMKQFCFLCGSGVNGIKHFEKKCLRVTPI</sequence>
<dbReference type="Proteomes" id="UP000663854">
    <property type="component" value="Unassembled WGS sequence"/>
</dbReference>
<dbReference type="FunFam" id="3.30.40.10:FF:000137">
    <property type="entry name" value="RanBP-type and C3HC4-type zinc finger-containing protein 1"/>
    <property type="match status" value="1"/>
</dbReference>
<dbReference type="InterPro" id="IPR006575">
    <property type="entry name" value="RWD_dom"/>
</dbReference>
<keyword evidence="7" id="KW-0833">Ubl conjugation pathway</keyword>
<evidence type="ECO:0000313" key="14">
    <source>
        <dbReference type="EMBL" id="CAF0821744.1"/>
    </source>
</evidence>
<evidence type="ECO:0000259" key="12">
    <source>
        <dbReference type="PROSITE" id="PS50908"/>
    </source>
</evidence>
<keyword evidence="6 9" id="KW-0863">Zinc-finger</keyword>
<dbReference type="EMBL" id="CAJOBE010004887">
    <property type="protein sequence ID" value="CAF3951759.1"/>
    <property type="molecule type" value="Genomic_DNA"/>
</dbReference>
<dbReference type="InterPro" id="IPR002867">
    <property type="entry name" value="IBR_dom"/>
</dbReference>
<dbReference type="InterPro" id="IPR017907">
    <property type="entry name" value="Znf_RING_CS"/>
</dbReference>
<dbReference type="PANTHER" id="PTHR11685">
    <property type="entry name" value="RBR FAMILY RING FINGER AND IBR DOMAIN-CONTAINING"/>
    <property type="match status" value="1"/>
</dbReference>
<evidence type="ECO:0000313" key="16">
    <source>
        <dbReference type="EMBL" id="CAF0976435.1"/>
    </source>
</evidence>
<feature type="domain" description="RWD" evidence="12">
    <location>
        <begin position="9"/>
        <end position="122"/>
    </location>
</feature>
<evidence type="ECO:0000259" key="11">
    <source>
        <dbReference type="PROSITE" id="PS50089"/>
    </source>
</evidence>
<feature type="domain" description="RING-type" evidence="13">
    <location>
        <begin position="169"/>
        <end position="427"/>
    </location>
</feature>
<evidence type="ECO:0000256" key="1">
    <source>
        <dbReference type="ARBA" id="ARBA00001798"/>
    </source>
</evidence>
<gene>
    <name evidence="19" type="ORF">FNK824_LOCUS23264</name>
    <name evidence="17" type="ORF">JXQ802_LOCUS16122</name>
    <name evidence="18" type="ORF">OTI717_LOCUS14235</name>
    <name evidence="16" type="ORF">PYM288_LOCUS13384</name>
    <name evidence="14" type="ORF">RFH988_LOCUS4975</name>
    <name evidence="15" type="ORF">SEV965_LOCUS3183</name>
</gene>
<dbReference type="SUPFAM" id="SSF57850">
    <property type="entry name" value="RING/U-box"/>
    <property type="match status" value="4"/>
</dbReference>
<evidence type="ECO:0000313" key="21">
    <source>
        <dbReference type="Proteomes" id="UP000663870"/>
    </source>
</evidence>
<dbReference type="AlphaFoldDB" id="A0A818WMJ8"/>
<keyword evidence="8" id="KW-0862">Zinc</keyword>
<dbReference type="Proteomes" id="UP000663882">
    <property type="component" value="Unassembled WGS sequence"/>
</dbReference>
<evidence type="ECO:0000256" key="10">
    <source>
        <dbReference type="SAM" id="MobiDB-lite"/>
    </source>
</evidence>
<protein>
    <recommendedName>
        <fullName evidence="2">RBR-type E3 ubiquitin transferase</fullName>
        <ecNumber evidence="2">2.3.2.31</ecNumber>
    </recommendedName>
</protein>
<dbReference type="Gene3D" id="1.20.120.1750">
    <property type="match status" value="1"/>
</dbReference>
<evidence type="ECO:0000313" key="15">
    <source>
        <dbReference type="EMBL" id="CAF0852508.1"/>
    </source>
</evidence>
<dbReference type="EMBL" id="CAJNOH010000267">
    <property type="protein sequence ID" value="CAF0976435.1"/>
    <property type="molecule type" value="Genomic_DNA"/>
</dbReference>
<evidence type="ECO:0000256" key="8">
    <source>
        <dbReference type="ARBA" id="ARBA00022833"/>
    </source>
</evidence>
<dbReference type="Pfam" id="PF22191">
    <property type="entry name" value="IBR_1"/>
    <property type="match status" value="1"/>
</dbReference>
<dbReference type="PROSITE" id="PS51873">
    <property type="entry name" value="TRIAD"/>
    <property type="match status" value="1"/>
</dbReference>
<dbReference type="EMBL" id="CAJNOL010000385">
    <property type="protein sequence ID" value="CAF1040456.1"/>
    <property type="molecule type" value="Genomic_DNA"/>
</dbReference>
<dbReference type="EMBL" id="CAJNOU010000080">
    <property type="protein sequence ID" value="CAF0852508.1"/>
    <property type="molecule type" value="Genomic_DNA"/>
</dbReference>
<dbReference type="PROSITE" id="PS00518">
    <property type="entry name" value="ZF_RING_1"/>
    <property type="match status" value="1"/>
</dbReference>
<keyword evidence="4" id="KW-0479">Metal-binding</keyword>
<keyword evidence="3" id="KW-0808">Transferase</keyword>
<dbReference type="Gene3D" id="3.30.40.10">
    <property type="entry name" value="Zinc/RING finger domain, C3HC4 (zinc finger)"/>
    <property type="match status" value="1"/>
</dbReference>
<dbReference type="EC" id="2.3.2.31" evidence="2"/>
<evidence type="ECO:0000313" key="17">
    <source>
        <dbReference type="EMBL" id="CAF1040456.1"/>
    </source>
</evidence>
<reference evidence="18" key="1">
    <citation type="submission" date="2021-02" db="EMBL/GenBank/DDBJ databases">
        <authorList>
            <person name="Nowell W R."/>
        </authorList>
    </citation>
    <scope>NUCLEOTIDE SEQUENCE</scope>
</reference>
<dbReference type="Proteomes" id="UP000663874">
    <property type="component" value="Unassembled WGS sequence"/>
</dbReference>
<dbReference type="CDD" id="cd20341">
    <property type="entry name" value="BRcat_RBR_RNF14"/>
    <property type="match status" value="1"/>
</dbReference>
<evidence type="ECO:0000259" key="13">
    <source>
        <dbReference type="PROSITE" id="PS51873"/>
    </source>
</evidence>
<evidence type="ECO:0000256" key="3">
    <source>
        <dbReference type="ARBA" id="ARBA00022679"/>
    </source>
</evidence>
<evidence type="ECO:0000313" key="20">
    <source>
        <dbReference type="Proteomes" id="UP000663823"/>
    </source>
</evidence>
<dbReference type="CDD" id="cd23821">
    <property type="entry name" value="RWD_IMPACT"/>
    <property type="match status" value="1"/>
</dbReference>
<dbReference type="Proteomes" id="UP000663889">
    <property type="component" value="Unassembled WGS sequence"/>
</dbReference>
<dbReference type="Pfam" id="PF05773">
    <property type="entry name" value="RWD"/>
    <property type="match status" value="1"/>
</dbReference>
<evidence type="ECO:0000256" key="2">
    <source>
        <dbReference type="ARBA" id="ARBA00012251"/>
    </source>
</evidence>
<dbReference type="Gene3D" id="2.20.25.20">
    <property type="match status" value="1"/>
</dbReference>
<dbReference type="SMART" id="SM00184">
    <property type="entry name" value="RING"/>
    <property type="match status" value="2"/>
</dbReference>
<dbReference type="Proteomes" id="UP000663823">
    <property type="component" value="Unassembled WGS sequence"/>
</dbReference>
<dbReference type="InterPro" id="IPR016135">
    <property type="entry name" value="UBQ-conjugating_enzyme/RWD"/>
</dbReference>
<name>A0A818WMJ8_9BILA</name>
<dbReference type="InterPro" id="IPR001841">
    <property type="entry name" value="Znf_RING"/>
</dbReference>
<organism evidence="18 20">
    <name type="scientific">Rotaria sordida</name>
    <dbReference type="NCBI Taxonomy" id="392033"/>
    <lineage>
        <taxon>Eukaryota</taxon>
        <taxon>Metazoa</taxon>
        <taxon>Spiralia</taxon>
        <taxon>Gnathifera</taxon>
        <taxon>Rotifera</taxon>
        <taxon>Eurotatoria</taxon>
        <taxon>Bdelloidea</taxon>
        <taxon>Philodinida</taxon>
        <taxon>Philodinidae</taxon>
        <taxon>Rotaria</taxon>
    </lineage>
</organism>
<evidence type="ECO:0000256" key="9">
    <source>
        <dbReference type="PROSITE-ProRule" id="PRU00175"/>
    </source>
</evidence>
<dbReference type="GO" id="GO:0008270">
    <property type="term" value="F:zinc ion binding"/>
    <property type="evidence" value="ECO:0007669"/>
    <property type="project" value="UniProtKB-KW"/>
</dbReference>
<feature type="region of interest" description="Disordered" evidence="10">
    <location>
        <begin position="450"/>
        <end position="470"/>
    </location>
</feature>
<comment type="catalytic activity">
    <reaction evidence="1">
        <text>[E2 ubiquitin-conjugating enzyme]-S-ubiquitinyl-L-cysteine + [acceptor protein]-L-lysine = [E2 ubiquitin-conjugating enzyme]-L-cysteine + [acceptor protein]-N(6)-ubiquitinyl-L-lysine.</text>
        <dbReference type="EC" id="2.3.2.31"/>
    </reaction>
</comment>
<dbReference type="GO" id="GO:0016567">
    <property type="term" value="P:protein ubiquitination"/>
    <property type="evidence" value="ECO:0007669"/>
    <property type="project" value="InterPro"/>
</dbReference>
<evidence type="ECO:0000313" key="18">
    <source>
        <dbReference type="EMBL" id="CAF3727625.1"/>
    </source>
</evidence>
<evidence type="ECO:0000256" key="5">
    <source>
        <dbReference type="ARBA" id="ARBA00022737"/>
    </source>
</evidence>
<dbReference type="InterPro" id="IPR044066">
    <property type="entry name" value="TRIAD_supradom"/>
</dbReference>
<dbReference type="Gene3D" id="3.10.110.10">
    <property type="entry name" value="Ubiquitin Conjugating Enzyme"/>
    <property type="match status" value="1"/>
</dbReference>
<evidence type="ECO:0000256" key="6">
    <source>
        <dbReference type="ARBA" id="ARBA00022771"/>
    </source>
</evidence>
<dbReference type="InterPro" id="IPR013083">
    <property type="entry name" value="Znf_RING/FYVE/PHD"/>
</dbReference>
<dbReference type="EMBL" id="CAJOAX010001574">
    <property type="protein sequence ID" value="CAF3727625.1"/>
    <property type="molecule type" value="Genomic_DNA"/>
</dbReference>
<dbReference type="OrthoDB" id="1431934at2759"/>
<dbReference type="SUPFAM" id="SSF54495">
    <property type="entry name" value="UBC-like"/>
    <property type="match status" value="1"/>
</dbReference>
<feature type="compositionally biased region" description="Basic and acidic residues" evidence="10">
    <location>
        <begin position="450"/>
        <end position="467"/>
    </location>
</feature>
<dbReference type="SMART" id="SM00647">
    <property type="entry name" value="IBR"/>
    <property type="match status" value="2"/>
</dbReference>
<dbReference type="Pfam" id="PF01485">
    <property type="entry name" value="IBR"/>
    <property type="match status" value="1"/>
</dbReference>
<accession>A0A818WMJ8</accession>
<evidence type="ECO:0000256" key="4">
    <source>
        <dbReference type="ARBA" id="ARBA00022723"/>
    </source>
</evidence>
<proteinExistence type="predicted"/>
<feature type="domain" description="RING-type" evidence="11">
    <location>
        <begin position="173"/>
        <end position="223"/>
    </location>
</feature>
<dbReference type="PROSITE" id="PS50089">
    <property type="entry name" value="ZF_RING_2"/>
    <property type="match status" value="1"/>
</dbReference>
<comment type="caution">
    <text evidence="18">The sequence shown here is derived from an EMBL/GenBank/DDBJ whole genome shotgun (WGS) entry which is preliminary data.</text>
</comment>
<evidence type="ECO:0000256" key="7">
    <source>
        <dbReference type="ARBA" id="ARBA00022786"/>
    </source>
</evidence>
<dbReference type="GO" id="GO:0061630">
    <property type="term" value="F:ubiquitin protein ligase activity"/>
    <property type="evidence" value="ECO:0007669"/>
    <property type="project" value="UniProtKB-EC"/>
</dbReference>
<keyword evidence="5" id="KW-0677">Repeat</keyword>
<dbReference type="Proteomes" id="UP000663870">
    <property type="component" value="Unassembled WGS sequence"/>
</dbReference>